<keyword evidence="1" id="KW-1133">Transmembrane helix</keyword>
<feature type="transmembrane region" description="Helical" evidence="1">
    <location>
        <begin position="38"/>
        <end position="65"/>
    </location>
</feature>
<feature type="transmembrane region" description="Helical" evidence="1">
    <location>
        <begin position="7"/>
        <end position="26"/>
    </location>
</feature>
<sequence>MNRNASIAIASLNVLISVAFLVAYLVETFWYEGTISALWVWVGYLYIYSLVFFVAPSLLVWAIILLARVKRIKKNSVWAFSAKLFGFTIIFHLIIFYSFRVHSNKVELAFSNYSELPVTELEVEARNNESFRLSKLEPGDKETFHCYCARIEYPYDTGIKLKFKVNGKNIEGFISGRYSPIHNKEIEIRILNDSAFYQSYDYSSGNEWTDFNKYTSTVKKWQEIIKKKSD</sequence>
<reference evidence="2 3" key="1">
    <citation type="submission" date="2019-06" db="EMBL/GenBank/DDBJ databases">
        <title>A novel bacterium of genus Pontibacter, isolated from marine sediment.</title>
        <authorList>
            <person name="Huang H."/>
            <person name="Mo K."/>
            <person name="Hu Y."/>
        </authorList>
    </citation>
    <scope>NUCLEOTIDE SEQUENCE [LARGE SCALE GENOMIC DNA]</scope>
    <source>
        <strain evidence="2 3">HB172049</strain>
    </source>
</reference>
<keyword evidence="1" id="KW-0472">Membrane</keyword>
<keyword evidence="1" id="KW-0812">Transmembrane</keyword>
<gene>
    <name evidence="2" type="ORF">FJM65_18620</name>
</gene>
<dbReference type="EMBL" id="VFRQ01000014">
    <property type="protein sequence ID" value="TPE42102.1"/>
    <property type="molecule type" value="Genomic_DNA"/>
</dbReference>
<feature type="transmembrane region" description="Helical" evidence="1">
    <location>
        <begin position="77"/>
        <end position="99"/>
    </location>
</feature>
<name>A0A501W054_9BACT</name>
<dbReference type="RefSeq" id="WP_140623545.1">
    <property type="nucleotide sequence ID" value="NZ_VFRQ01000014.1"/>
</dbReference>
<proteinExistence type="predicted"/>
<dbReference type="Proteomes" id="UP000316727">
    <property type="component" value="Unassembled WGS sequence"/>
</dbReference>
<dbReference type="AlphaFoldDB" id="A0A501W054"/>
<keyword evidence="3" id="KW-1185">Reference proteome</keyword>
<evidence type="ECO:0000256" key="1">
    <source>
        <dbReference type="SAM" id="Phobius"/>
    </source>
</evidence>
<comment type="caution">
    <text evidence="2">The sequence shown here is derived from an EMBL/GenBank/DDBJ whole genome shotgun (WGS) entry which is preliminary data.</text>
</comment>
<evidence type="ECO:0000313" key="3">
    <source>
        <dbReference type="Proteomes" id="UP000316727"/>
    </source>
</evidence>
<evidence type="ECO:0000313" key="2">
    <source>
        <dbReference type="EMBL" id="TPE42102.1"/>
    </source>
</evidence>
<protein>
    <submittedName>
        <fullName evidence="2">Uncharacterized protein</fullName>
    </submittedName>
</protein>
<organism evidence="2 3">
    <name type="scientific">Pontibacter mangrovi</name>
    <dbReference type="NCBI Taxonomy" id="2589816"/>
    <lineage>
        <taxon>Bacteria</taxon>
        <taxon>Pseudomonadati</taxon>
        <taxon>Bacteroidota</taxon>
        <taxon>Cytophagia</taxon>
        <taxon>Cytophagales</taxon>
        <taxon>Hymenobacteraceae</taxon>
        <taxon>Pontibacter</taxon>
    </lineage>
</organism>
<accession>A0A501W054</accession>